<dbReference type="InterPro" id="IPR036188">
    <property type="entry name" value="FAD/NAD-bd_sf"/>
</dbReference>
<dbReference type="Gene3D" id="3.30.560.10">
    <property type="entry name" value="Glucose Oxidase, domain 3"/>
    <property type="match status" value="1"/>
</dbReference>
<evidence type="ECO:0000313" key="10">
    <source>
        <dbReference type="EMBL" id="GEE03153.1"/>
    </source>
</evidence>
<dbReference type="EMBL" id="BJOV01000005">
    <property type="protein sequence ID" value="GEE03153.1"/>
    <property type="molecule type" value="Genomic_DNA"/>
</dbReference>
<evidence type="ECO:0000256" key="3">
    <source>
        <dbReference type="ARBA" id="ARBA00022630"/>
    </source>
</evidence>
<protein>
    <submittedName>
        <fullName evidence="10">Putative GMC-type oxidoreductase</fullName>
    </submittedName>
</protein>
<dbReference type="InterPro" id="IPR000172">
    <property type="entry name" value="GMC_OxRdtase_N"/>
</dbReference>
<comment type="cofactor">
    <cofactor evidence="1">
        <name>FAD</name>
        <dbReference type="ChEBI" id="CHEBI:57692"/>
    </cofactor>
</comment>
<dbReference type="GO" id="GO:0050660">
    <property type="term" value="F:flavin adenine dinucleotide binding"/>
    <property type="evidence" value="ECO:0007669"/>
    <property type="project" value="InterPro"/>
</dbReference>
<keyword evidence="4 6" id="KW-0274">FAD</keyword>
<organism evidence="10 11">
    <name type="scientific">Gordonia spumicola</name>
    <dbReference type="NCBI Taxonomy" id="589161"/>
    <lineage>
        <taxon>Bacteria</taxon>
        <taxon>Bacillati</taxon>
        <taxon>Actinomycetota</taxon>
        <taxon>Actinomycetes</taxon>
        <taxon>Mycobacteriales</taxon>
        <taxon>Gordoniaceae</taxon>
        <taxon>Gordonia</taxon>
    </lineage>
</organism>
<feature type="domain" description="Glucose-methanol-choline oxidoreductase N-terminal" evidence="8">
    <location>
        <begin position="82"/>
        <end position="105"/>
    </location>
</feature>
<dbReference type="Proteomes" id="UP000444960">
    <property type="component" value="Unassembled WGS sequence"/>
</dbReference>
<name>A0A7I9VDI0_9ACTN</name>
<evidence type="ECO:0000259" key="9">
    <source>
        <dbReference type="PROSITE" id="PS00624"/>
    </source>
</evidence>
<dbReference type="PROSITE" id="PS00624">
    <property type="entry name" value="GMC_OXRED_2"/>
    <property type="match status" value="1"/>
</dbReference>
<feature type="active site" description="Proton acceptor" evidence="5">
    <location>
        <position position="507"/>
    </location>
</feature>
<evidence type="ECO:0000256" key="7">
    <source>
        <dbReference type="SAM" id="MobiDB-lite"/>
    </source>
</evidence>
<dbReference type="InterPro" id="IPR012132">
    <property type="entry name" value="GMC_OxRdtase"/>
</dbReference>
<feature type="active site" description="Proton donor" evidence="5">
    <location>
        <position position="465"/>
    </location>
</feature>
<keyword evidence="11" id="KW-1185">Reference proteome</keyword>
<dbReference type="SUPFAM" id="SSF54373">
    <property type="entry name" value="FAD-linked reductases, C-terminal domain"/>
    <property type="match status" value="1"/>
</dbReference>
<dbReference type="GO" id="GO:0016614">
    <property type="term" value="F:oxidoreductase activity, acting on CH-OH group of donors"/>
    <property type="evidence" value="ECO:0007669"/>
    <property type="project" value="InterPro"/>
</dbReference>
<dbReference type="PANTHER" id="PTHR11552">
    <property type="entry name" value="GLUCOSE-METHANOL-CHOLINE GMC OXIDOREDUCTASE"/>
    <property type="match status" value="1"/>
</dbReference>
<dbReference type="PIRSF" id="PIRSF000137">
    <property type="entry name" value="Alcohol_oxidase"/>
    <property type="match status" value="1"/>
</dbReference>
<keyword evidence="3 6" id="KW-0285">Flavoprotein</keyword>
<proteinExistence type="inferred from homology"/>
<evidence type="ECO:0000256" key="5">
    <source>
        <dbReference type="PIRSR" id="PIRSR000137-1"/>
    </source>
</evidence>
<evidence type="ECO:0000313" key="11">
    <source>
        <dbReference type="Proteomes" id="UP000444960"/>
    </source>
</evidence>
<feature type="domain" description="Glucose-methanol-choline oxidoreductase N-terminal" evidence="9">
    <location>
        <begin position="253"/>
        <end position="267"/>
    </location>
</feature>
<sequence length="525" mass="56002">MTIPTQAEYIVVGAGSSGAVVAARLAEKGRSVVLLEAGPEKKDKFAAIPAAFSKLFKTEMDWNYQTADQPGLGGRSIYFPRGKLVGGSSSMNAMMWVRGFRADYDAWARAAGDGWGYDSVLEYFKRIEDVEGSSHPDHGRGGPLHVSRQRSPRDATAQFLAAVEKAGYRREQANTASPDGFTETMVNQHRGARWSTSEAYLDSARKLPNLTVVTGALARKVVLDGARAVGVEVDHGGRVQTVRASREVILSGGAINTPQLLMLSGVGAAEHLRAHGVDVVVDSPEVGANLSDHLVCPVGYRVASGSLFDAEKPLQLIDYLVRRRGMLTSNVAEAYGFIRSRAELESPDLELIFAPAPFYDEGIGEPDGHGVVAGPILVAPRSRGTVTLTSGDPTARVLVDPKYLSDPDGVDRAAMLAGLRATHTILHTDPMRGVIGDLARPRRAASTVDETLAIALEQNSHTLYHPTGTCRMGSDSGSVVDPELRVRGVDGLRVADASVMPTIIRGHTHAPSMVIGERAADLISA</sequence>
<comment type="similarity">
    <text evidence="2 6">Belongs to the GMC oxidoreductase family.</text>
</comment>
<dbReference type="SUPFAM" id="SSF51905">
    <property type="entry name" value="FAD/NAD(P)-binding domain"/>
    <property type="match status" value="1"/>
</dbReference>
<comment type="caution">
    <text evidence="10">The sequence shown here is derived from an EMBL/GenBank/DDBJ whole genome shotgun (WGS) entry which is preliminary data.</text>
</comment>
<dbReference type="PROSITE" id="PS00623">
    <property type="entry name" value="GMC_OXRED_1"/>
    <property type="match status" value="1"/>
</dbReference>
<dbReference type="Pfam" id="PF00732">
    <property type="entry name" value="GMC_oxred_N"/>
    <property type="match status" value="1"/>
</dbReference>
<dbReference type="Pfam" id="PF05199">
    <property type="entry name" value="GMC_oxred_C"/>
    <property type="match status" value="1"/>
</dbReference>
<dbReference type="OrthoDB" id="9785276at2"/>
<gene>
    <name evidence="10" type="ORF">nbrc107696_35990</name>
</gene>
<feature type="region of interest" description="Disordered" evidence="7">
    <location>
        <begin position="132"/>
        <end position="152"/>
    </location>
</feature>
<dbReference type="InterPro" id="IPR007867">
    <property type="entry name" value="GMC_OxRtase_C"/>
</dbReference>
<reference evidence="11" key="1">
    <citation type="submission" date="2019-06" db="EMBL/GenBank/DDBJ databases">
        <title>Gordonia isolated from sludge of a wastewater treatment plant.</title>
        <authorList>
            <person name="Tamura T."/>
            <person name="Aoyama K."/>
            <person name="Kang Y."/>
            <person name="Saito S."/>
            <person name="Akiyama N."/>
            <person name="Yazawa K."/>
            <person name="Gonoi T."/>
            <person name="Mikami Y."/>
        </authorList>
    </citation>
    <scope>NUCLEOTIDE SEQUENCE [LARGE SCALE GENOMIC DNA]</scope>
    <source>
        <strain evidence="11">NBRC 107696</strain>
    </source>
</reference>
<dbReference type="AlphaFoldDB" id="A0A7I9VDI0"/>
<accession>A0A7I9VDI0</accession>
<dbReference type="Gene3D" id="3.50.50.60">
    <property type="entry name" value="FAD/NAD(P)-binding domain"/>
    <property type="match status" value="1"/>
</dbReference>
<evidence type="ECO:0000256" key="4">
    <source>
        <dbReference type="ARBA" id="ARBA00022827"/>
    </source>
</evidence>
<evidence type="ECO:0000259" key="8">
    <source>
        <dbReference type="PROSITE" id="PS00623"/>
    </source>
</evidence>
<dbReference type="PANTHER" id="PTHR11552:SF147">
    <property type="entry name" value="CHOLINE DEHYDROGENASE, MITOCHONDRIAL"/>
    <property type="match status" value="1"/>
</dbReference>
<evidence type="ECO:0000256" key="1">
    <source>
        <dbReference type="ARBA" id="ARBA00001974"/>
    </source>
</evidence>
<evidence type="ECO:0000256" key="2">
    <source>
        <dbReference type="ARBA" id="ARBA00010790"/>
    </source>
</evidence>
<evidence type="ECO:0000256" key="6">
    <source>
        <dbReference type="RuleBase" id="RU003968"/>
    </source>
</evidence>